<keyword evidence="2" id="KW-0472">Membrane</keyword>
<protein>
    <submittedName>
        <fullName evidence="2">Transmembrane protein</fullName>
    </submittedName>
</protein>
<gene>
    <name evidence="2" type="ORF">AMSG_02966</name>
</gene>
<organism evidence="2 3">
    <name type="scientific">Thecamonas trahens ATCC 50062</name>
    <dbReference type="NCBI Taxonomy" id="461836"/>
    <lineage>
        <taxon>Eukaryota</taxon>
        <taxon>Apusozoa</taxon>
        <taxon>Apusomonadida</taxon>
        <taxon>Apusomonadidae</taxon>
        <taxon>Thecamonas</taxon>
    </lineage>
</organism>
<dbReference type="PANTHER" id="PTHR12459">
    <property type="entry name" value="TRANSMEMBRANE PROTEIN 135-RELATED"/>
    <property type="match status" value="1"/>
</dbReference>
<feature type="compositionally biased region" description="Pro residues" evidence="1">
    <location>
        <begin position="447"/>
        <end position="461"/>
    </location>
</feature>
<dbReference type="AlphaFoldDB" id="A0A0L0D2X6"/>
<name>A0A0L0D2X6_THETB</name>
<dbReference type="OrthoDB" id="291792at2759"/>
<evidence type="ECO:0000313" key="3">
    <source>
        <dbReference type="Proteomes" id="UP000054408"/>
    </source>
</evidence>
<reference evidence="2 3" key="1">
    <citation type="submission" date="2010-05" db="EMBL/GenBank/DDBJ databases">
        <title>The Genome Sequence of Thecamonas trahens ATCC 50062.</title>
        <authorList>
            <consortium name="The Broad Institute Genome Sequencing Platform"/>
            <person name="Russ C."/>
            <person name="Cuomo C."/>
            <person name="Shea T."/>
            <person name="Young S.K."/>
            <person name="Zeng Q."/>
            <person name="Koehrsen M."/>
            <person name="Haas B."/>
            <person name="Borodovsky M."/>
            <person name="Guigo R."/>
            <person name="Alvarado L."/>
            <person name="Berlin A."/>
            <person name="Bochicchio J."/>
            <person name="Borenstein D."/>
            <person name="Chapman S."/>
            <person name="Chen Z."/>
            <person name="Freedman E."/>
            <person name="Gellesch M."/>
            <person name="Goldberg J."/>
            <person name="Griggs A."/>
            <person name="Gujja S."/>
            <person name="Heilman E."/>
            <person name="Heiman D."/>
            <person name="Hepburn T."/>
            <person name="Howarth C."/>
            <person name="Jen D."/>
            <person name="Larson L."/>
            <person name="Mehta T."/>
            <person name="Park D."/>
            <person name="Pearson M."/>
            <person name="Roberts A."/>
            <person name="Saif S."/>
            <person name="Shenoy N."/>
            <person name="Sisk P."/>
            <person name="Stolte C."/>
            <person name="Sykes S."/>
            <person name="Thomson T."/>
            <person name="Walk T."/>
            <person name="White J."/>
            <person name="Yandava C."/>
            <person name="Burger G."/>
            <person name="Gray M.W."/>
            <person name="Holland P.W.H."/>
            <person name="King N."/>
            <person name="Lang F.B.F."/>
            <person name="Roger A.J."/>
            <person name="Ruiz-Trillo I."/>
            <person name="Lander E."/>
            <person name="Nusbaum C."/>
        </authorList>
    </citation>
    <scope>NUCLEOTIDE SEQUENCE [LARGE SCALE GENOMIC DNA]</scope>
    <source>
        <strain evidence="2 3">ATCC 50062</strain>
    </source>
</reference>
<dbReference type="EMBL" id="GL349443">
    <property type="protein sequence ID" value="KNC46530.1"/>
    <property type="molecule type" value="Genomic_DNA"/>
</dbReference>
<sequence>MSVVIGGHGGVSSMVARVRDAVVFGWEMMVDEYRSLVDALPPSLARTLRITINAVLAATKVRIGDALLSSLMLLFSGKARAKGLVKGVLLPPIASYESAMLGSFVFSYTLAYDLTVENLYPAYVASREATPQPRRMLSPRWIGGIGAALATLGHGYALARPSAGVFLGVRAVAALGKAKLAAAGVTLAPWVSYAAFALVNGPIMYAAFLEPALLERSYYSWMLRVSAMSHRELETVVRARRRAVAEGADPSALPLVDCVNGYHAGPSCAGAITVDWVAGIGRALWVYVPVHLLPVLLYKRRALTSGDPQRTMRTLVSLGKNIAGSAAFLSTYQAIFKACVCAGRRILGYDSGLVSLFGGMATAVSLLWEKPKRVSELTLYCAYKSVLVVWAWAVSRSLAIPIPGAERAILSLAILTLVTRPDNELPPFLTSIRSSLLLSERELPPAYDDPPPAYHTLPPSPAGQSEGDQLWFEPQALGTA</sequence>
<proteinExistence type="predicted"/>
<dbReference type="eggNOG" id="KOG1398">
    <property type="taxonomic scope" value="Eukaryota"/>
</dbReference>
<feature type="region of interest" description="Disordered" evidence="1">
    <location>
        <begin position="445"/>
        <end position="468"/>
    </location>
</feature>
<dbReference type="PANTHER" id="PTHR12459:SF15">
    <property type="entry name" value="TRANSMEMBRANE PROTEIN 135"/>
    <property type="match status" value="1"/>
</dbReference>
<keyword evidence="3" id="KW-1185">Reference proteome</keyword>
<dbReference type="GeneID" id="25562610"/>
<dbReference type="InterPro" id="IPR026749">
    <property type="entry name" value="Tmem135"/>
</dbReference>
<evidence type="ECO:0000256" key="1">
    <source>
        <dbReference type="SAM" id="MobiDB-lite"/>
    </source>
</evidence>
<dbReference type="Proteomes" id="UP000054408">
    <property type="component" value="Unassembled WGS sequence"/>
</dbReference>
<dbReference type="OMA" id="ISLYCVA"/>
<keyword evidence="2" id="KW-0812">Transmembrane</keyword>
<evidence type="ECO:0000313" key="2">
    <source>
        <dbReference type="EMBL" id="KNC46530.1"/>
    </source>
</evidence>
<dbReference type="RefSeq" id="XP_013760311.1">
    <property type="nucleotide sequence ID" value="XM_013904857.1"/>
</dbReference>
<accession>A0A0L0D2X6</accession>